<dbReference type="Pfam" id="PF00595">
    <property type="entry name" value="PDZ"/>
    <property type="match status" value="1"/>
</dbReference>
<dbReference type="PANTHER" id="PTHR15963:SF5">
    <property type="entry name" value="SHORT SPINDLE 6, ISOFORM A"/>
    <property type="match status" value="1"/>
</dbReference>
<evidence type="ECO:0000256" key="2">
    <source>
        <dbReference type="ARBA" id="ARBA00022490"/>
    </source>
</evidence>
<dbReference type="InterPro" id="IPR001478">
    <property type="entry name" value="PDZ"/>
</dbReference>
<evidence type="ECO:0000256" key="1">
    <source>
        <dbReference type="ARBA" id="ARBA00004496"/>
    </source>
</evidence>
<evidence type="ECO:0000313" key="5">
    <source>
        <dbReference type="EMBL" id="WAR10138.1"/>
    </source>
</evidence>
<keyword evidence="2" id="KW-0963">Cytoplasm</keyword>
<feature type="domain" description="PDZ" evidence="4">
    <location>
        <begin position="32"/>
        <end position="122"/>
    </location>
</feature>
<evidence type="ECO:0000313" key="6">
    <source>
        <dbReference type="Proteomes" id="UP001164746"/>
    </source>
</evidence>
<organism evidence="5 6">
    <name type="scientific">Mya arenaria</name>
    <name type="common">Soft-shell clam</name>
    <dbReference type="NCBI Taxonomy" id="6604"/>
    <lineage>
        <taxon>Eukaryota</taxon>
        <taxon>Metazoa</taxon>
        <taxon>Spiralia</taxon>
        <taxon>Lophotrochozoa</taxon>
        <taxon>Mollusca</taxon>
        <taxon>Bivalvia</taxon>
        <taxon>Autobranchia</taxon>
        <taxon>Heteroconchia</taxon>
        <taxon>Euheterodonta</taxon>
        <taxon>Imparidentia</taxon>
        <taxon>Neoheterodontei</taxon>
        <taxon>Myida</taxon>
        <taxon>Myoidea</taxon>
        <taxon>Myidae</taxon>
        <taxon>Mya</taxon>
    </lineage>
</organism>
<name>A0ABY7EJG3_MYAAR</name>
<sequence length="525" mass="57771">MGKRVSVGSELEHLEFDKAITTDPSDNLKRRTLQLTRSDRKKSWGFTLQTYGITHKLTSDTEIMTYVDYVELDGLAYLAGMRKGDVIVSVNGNKVGVINHQQLVAQIRLAGDKLRLVVLFEDCCRKVDLHERFIRLKIFVKPLAYRGLYALGWSSASLMSCSVGDNSSIMEGDYEYMDNSLDSANSSFAMDGMTMYASDSNLVRATGASNFHEPLQGQKSKLRNMRLSDSTLYRSSRGVEKDLLKSTLKTKAKFKIGQDFTDGGVQSLKDDVFEDEKLATNQVGRSDSVRTVSDVTLKEHTVYYAGENGTMIVPKICIEGEEVFTTFEHIDTSEVPIKGTELSDGLVNYQEKIVAIEIAKGMAMLENTAESEKLDISDENIPDAFAKSLNSISSPKHSPNSSPKGSPSLSAKYSPDSCVKLKSALKGASSKSSGYQNSVSQSSQLTQQNGALKGKNSAELSKKGSVASLDKMSPKLGRCLNTLQNKGSSIPYDQLKSSIPDTRVSFHTDNIEVIYFNDKDEVTKL</sequence>
<gene>
    <name evidence="5" type="ORF">MAR_035214</name>
</gene>
<feature type="region of interest" description="Disordered" evidence="3">
    <location>
        <begin position="429"/>
        <end position="466"/>
    </location>
</feature>
<dbReference type="Gene3D" id="2.30.42.10">
    <property type="match status" value="1"/>
</dbReference>
<comment type="subcellular location">
    <subcellularLocation>
        <location evidence="1">Cytoplasm</location>
    </subcellularLocation>
</comment>
<reference evidence="5" key="1">
    <citation type="submission" date="2022-11" db="EMBL/GenBank/DDBJ databases">
        <title>Centuries of genome instability and evolution in soft-shell clam transmissible cancer (bioRxiv).</title>
        <authorList>
            <person name="Hart S.F.M."/>
            <person name="Yonemitsu M.A."/>
            <person name="Giersch R.M."/>
            <person name="Beal B.F."/>
            <person name="Arriagada G."/>
            <person name="Davis B.W."/>
            <person name="Ostrander E.A."/>
            <person name="Goff S.P."/>
            <person name="Metzger M.J."/>
        </authorList>
    </citation>
    <scope>NUCLEOTIDE SEQUENCE</scope>
    <source>
        <strain evidence="5">MELC-2E11</strain>
        <tissue evidence="5">Siphon/mantle</tissue>
    </source>
</reference>
<dbReference type="SUPFAM" id="SSF50156">
    <property type="entry name" value="PDZ domain-like"/>
    <property type="match status" value="1"/>
</dbReference>
<protein>
    <submittedName>
        <fullName evidence="5">GRASP-like protein</fullName>
    </submittedName>
</protein>
<feature type="compositionally biased region" description="Low complexity" evidence="3">
    <location>
        <begin position="429"/>
        <end position="444"/>
    </location>
</feature>
<feature type="compositionally biased region" description="Low complexity" evidence="3">
    <location>
        <begin position="391"/>
        <end position="412"/>
    </location>
</feature>
<feature type="region of interest" description="Disordered" evidence="3">
    <location>
        <begin position="389"/>
        <end position="413"/>
    </location>
</feature>
<dbReference type="PROSITE" id="PS50106">
    <property type="entry name" value="PDZ"/>
    <property type="match status" value="1"/>
</dbReference>
<proteinExistence type="predicted"/>
<evidence type="ECO:0000259" key="4">
    <source>
        <dbReference type="PROSITE" id="PS50106"/>
    </source>
</evidence>
<dbReference type="EMBL" id="CP111018">
    <property type="protein sequence ID" value="WAR10138.1"/>
    <property type="molecule type" value="Genomic_DNA"/>
</dbReference>
<dbReference type="InterPro" id="IPR052122">
    <property type="entry name" value="Intracell_Traff_Signaling_Reg"/>
</dbReference>
<dbReference type="PANTHER" id="PTHR15963">
    <property type="entry name" value="GENERAL RECEPTOR FOR PHOSPHOINOSITIDES 1-ASSOCIATED SCAFFOLD PROTEIN-RELATED"/>
    <property type="match status" value="1"/>
</dbReference>
<keyword evidence="6" id="KW-1185">Reference proteome</keyword>
<dbReference type="SMART" id="SM00228">
    <property type="entry name" value="PDZ"/>
    <property type="match status" value="1"/>
</dbReference>
<dbReference type="Proteomes" id="UP001164746">
    <property type="component" value="Chromosome 7"/>
</dbReference>
<evidence type="ECO:0000256" key="3">
    <source>
        <dbReference type="SAM" id="MobiDB-lite"/>
    </source>
</evidence>
<accession>A0ABY7EJG3</accession>
<dbReference type="InterPro" id="IPR036034">
    <property type="entry name" value="PDZ_sf"/>
</dbReference>